<dbReference type="Gramene" id="EFJ19323">
    <property type="protein sequence ID" value="EFJ19323"/>
    <property type="gene ID" value="SELMODRAFT_419131"/>
</dbReference>
<dbReference type="Proteomes" id="UP000001514">
    <property type="component" value="Unassembled WGS sequence"/>
</dbReference>
<protein>
    <submittedName>
        <fullName evidence="2">Uncharacterized protein</fullName>
    </submittedName>
</protein>
<keyword evidence="1" id="KW-1133">Transmembrane helix</keyword>
<sequence length="174" mass="19747">MEVDMEAVCAQGEGNTMRKRVKMTMHLYHGPNNIRVVHTKEESGDIHDNEESWAVVSGMFNSKVNCGVQWSLVSGAPIAIVSACDHLAVKGLLRVLFTVRRGAYYHKACSILHLYKNNPPCFFKWLKSSPIQTALLGIFILFFSSLLAIQACEASKKRCMEKWRPIKNYYIEHV</sequence>
<proteinExistence type="predicted"/>
<dbReference type="HOGENOM" id="CLU_1542706_0_0_1"/>
<reference evidence="2 3" key="1">
    <citation type="journal article" date="2011" name="Science">
        <title>The Selaginella genome identifies genetic changes associated with the evolution of vascular plants.</title>
        <authorList>
            <person name="Banks J.A."/>
            <person name="Nishiyama T."/>
            <person name="Hasebe M."/>
            <person name="Bowman J.L."/>
            <person name="Gribskov M."/>
            <person name="dePamphilis C."/>
            <person name="Albert V.A."/>
            <person name="Aono N."/>
            <person name="Aoyama T."/>
            <person name="Ambrose B.A."/>
            <person name="Ashton N.W."/>
            <person name="Axtell M.J."/>
            <person name="Barker E."/>
            <person name="Barker M.S."/>
            <person name="Bennetzen J.L."/>
            <person name="Bonawitz N.D."/>
            <person name="Chapple C."/>
            <person name="Cheng C."/>
            <person name="Correa L.G."/>
            <person name="Dacre M."/>
            <person name="DeBarry J."/>
            <person name="Dreyer I."/>
            <person name="Elias M."/>
            <person name="Engstrom E.M."/>
            <person name="Estelle M."/>
            <person name="Feng L."/>
            <person name="Finet C."/>
            <person name="Floyd S.K."/>
            <person name="Frommer W.B."/>
            <person name="Fujita T."/>
            <person name="Gramzow L."/>
            <person name="Gutensohn M."/>
            <person name="Harholt J."/>
            <person name="Hattori M."/>
            <person name="Heyl A."/>
            <person name="Hirai T."/>
            <person name="Hiwatashi Y."/>
            <person name="Ishikawa M."/>
            <person name="Iwata M."/>
            <person name="Karol K.G."/>
            <person name="Koehler B."/>
            <person name="Kolukisaoglu U."/>
            <person name="Kubo M."/>
            <person name="Kurata T."/>
            <person name="Lalonde S."/>
            <person name="Li K."/>
            <person name="Li Y."/>
            <person name="Litt A."/>
            <person name="Lyons E."/>
            <person name="Manning G."/>
            <person name="Maruyama T."/>
            <person name="Michael T.P."/>
            <person name="Mikami K."/>
            <person name="Miyazaki S."/>
            <person name="Morinaga S."/>
            <person name="Murata T."/>
            <person name="Mueller-Roeber B."/>
            <person name="Nelson D.R."/>
            <person name="Obara M."/>
            <person name="Oguri Y."/>
            <person name="Olmstead R.G."/>
            <person name="Onodera N."/>
            <person name="Petersen B.L."/>
            <person name="Pils B."/>
            <person name="Prigge M."/>
            <person name="Rensing S.A."/>
            <person name="Riano-Pachon D.M."/>
            <person name="Roberts A.W."/>
            <person name="Sato Y."/>
            <person name="Scheller H.V."/>
            <person name="Schulz B."/>
            <person name="Schulz C."/>
            <person name="Shakirov E.V."/>
            <person name="Shibagaki N."/>
            <person name="Shinohara N."/>
            <person name="Shippen D.E."/>
            <person name="Soerensen I."/>
            <person name="Sotooka R."/>
            <person name="Sugimoto N."/>
            <person name="Sugita M."/>
            <person name="Sumikawa N."/>
            <person name="Tanurdzic M."/>
            <person name="Theissen G."/>
            <person name="Ulvskov P."/>
            <person name="Wakazuki S."/>
            <person name="Weng J.K."/>
            <person name="Willats W.W."/>
            <person name="Wipf D."/>
            <person name="Wolf P.G."/>
            <person name="Yang L."/>
            <person name="Zimmer A.D."/>
            <person name="Zhu Q."/>
            <person name="Mitros T."/>
            <person name="Hellsten U."/>
            <person name="Loque D."/>
            <person name="Otillar R."/>
            <person name="Salamov A."/>
            <person name="Schmutz J."/>
            <person name="Shapiro H."/>
            <person name="Lindquist E."/>
            <person name="Lucas S."/>
            <person name="Rokhsar D."/>
            <person name="Grigoriev I.V."/>
        </authorList>
    </citation>
    <scope>NUCLEOTIDE SEQUENCE [LARGE SCALE GENOMIC DNA]</scope>
</reference>
<gene>
    <name evidence="2" type="ORF">SELMODRAFT_419131</name>
</gene>
<feature type="transmembrane region" description="Helical" evidence="1">
    <location>
        <begin position="134"/>
        <end position="152"/>
    </location>
</feature>
<keyword evidence="3" id="KW-1185">Reference proteome</keyword>
<accession>D8S7Y2</accession>
<dbReference type="KEGG" id="smo:SELMODRAFT_419131"/>
<dbReference type="InParanoid" id="D8S7Y2"/>
<evidence type="ECO:0000313" key="2">
    <source>
        <dbReference type="EMBL" id="EFJ19323.1"/>
    </source>
</evidence>
<keyword evidence="1" id="KW-0812">Transmembrane</keyword>
<evidence type="ECO:0000313" key="3">
    <source>
        <dbReference type="Proteomes" id="UP000001514"/>
    </source>
</evidence>
<dbReference type="AlphaFoldDB" id="D8S7Y2"/>
<evidence type="ECO:0000256" key="1">
    <source>
        <dbReference type="SAM" id="Phobius"/>
    </source>
</evidence>
<organism evidence="3">
    <name type="scientific">Selaginella moellendorffii</name>
    <name type="common">Spikemoss</name>
    <dbReference type="NCBI Taxonomy" id="88036"/>
    <lineage>
        <taxon>Eukaryota</taxon>
        <taxon>Viridiplantae</taxon>
        <taxon>Streptophyta</taxon>
        <taxon>Embryophyta</taxon>
        <taxon>Tracheophyta</taxon>
        <taxon>Lycopodiopsida</taxon>
        <taxon>Selaginellales</taxon>
        <taxon>Selaginellaceae</taxon>
        <taxon>Selaginella</taxon>
    </lineage>
</organism>
<dbReference type="EMBL" id="GL377606">
    <property type="protein sequence ID" value="EFJ19323.1"/>
    <property type="molecule type" value="Genomic_DNA"/>
</dbReference>
<keyword evidence="1" id="KW-0472">Membrane</keyword>
<name>D8S7Y2_SELML</name>